<keyword evidence="2" id="KW-1185">Reference proteome</keyword>
<protein>
    <submittedName>
        <fullName evidence="3">Paternally-expressed gene 3 protein-like</fullName>
    </submittedName>
</protein>
<feature type="compositionally biased region" description="Low complexity" evidence="1">
    <location>
        <begin position="262"/>
        <end position="321"/>
    </location>
</feature>
<feature type="compositionally biased region" description="Acidic residues" evidence="1">
    <location>
        <begin position="400"/>
        <end position="413"/>
    </location>
</feature>
<evidence type="ECO:0000313" key="2">
    <source>
        <dbReference type="Proteomes" id="UP000515150"/>
    </source>
</evidence>
<accession>A0A9W2X9Z4</accession>
<dbReference type="KEGG" id="bspl:129603038"/>
<dbReference type="AlphaFoldDB" id="A0A9W2X9Z4"/>
<feature type="region of interest" description="Disordered" evidence="1">
    <location>
        <begin position="399"/>
        <end position="455"/>
    </location>
</feature>
<evidence type="ECO:0000313" key="3">
    <source>
        <dbReference type="RefSeq" id="XP_055358512.1"/>
    </source>
</evidence>
<organism evidence="2 3">
    <name type="scientific">Betta splendens</name>
    <name type="common">Siamese fighting fish</name>
    <dbReference type="NCBI Taxonomy" id="158456"/>
    <lineage>
        <taxon>Eukaryota</taxon>
        <taxon>Metazoa</taxon>
        <taxon>Chordata</taxon>
        <taxon>Craniata</taxon>
        <taxon>Vertebrata</taxon>
        <taxon>Euteleostomi</taxon>
        <taxon>Actinopterygii</taxon>
        <taxon>Neopterygii</taxon>
        <taxon>Teleostei</taxon>
        <taxon>Neoteleostei</taxon>
        <taxon>Acanthomorphata</taxon>
        <taxon>Anabantaria</taxon>
        <taxon>Anabantiformes</taxon>
        <taxon>Anabantoidei</taxon>
        <taxon>Osphronemidae</taxon>
        <taxon>Betta</taxon>
    </lineage>
</organism>
<name>A0A9W2X9Z4_BETSP</name>
<dbReference type="RefSeq" id="XP_055358512.1">
    <property type="nucleotide sequence ID" value="XM_055502537.1"/>
</dbReference>
<dbReference type="Proteomes" id="UP000515150">
    <property type="component" value="Chromosome 15"/>
</dbReference>
<dbReference type="GeneID" id="129603038"/>
<reference evidence="3" key="1">
    <citation type="submission" date="2025-08" db="UniProtKB">
        <authorList>
            <consortium name="RefSeq"/>
        </authorList>
    </citation>
    <scope>IDENTIFICATION</scope>
</reference>
<gene>
    <name evidence="3" type="primary">LOC129603038</name>
</gene>
<proteinExistence type="predicted"/>
<evidence type="ECO:0000256" key="1">
    <source>
        <dbReference type="SAM" id="MobiDB-lite"/>
    </source>
</evidence>
<feature type="region of interest" description="Disordered" evidence="1">
    <location>
        <begin position="262"/>
        <end position="324"/>
    </location>
</feature>
<dbReference type="OrthoDB" id="9531386at2759"/>
<sequence length="568" mass="60902">MEFTCAELPSELRVYFKILAEDYRRAVTPKNQRSAVEVAILTLEDDDSVLERPSVRRLYERLCARSDELSDALRTTPAPVAPPKVSVSFSPPRRTVVSASTCPAPCLFRWEDSLHSCGPPSPVQTRAVQSPAQSCFAQSPAQSCFAQSPAQSCFAQSPAQSCLAQYPAQSCFAQSPAQSCFAQSPAQACFAQSPAQACFAQSPAQSCFAQSPAQSCFAQSPAQSCFAQSPVQSCSAQAPVAVQPRHAHALVQPCHVQVPAPVQSSPVQSSPVQSPVQSSPVQSSPVQSPAQSSPVQSPAQSSPVQSPAQSSPVQSPAQSSPMPVREIRLLGDYSLRSGRSGKSIYPVEELKKVREREIELDDLEELPATYAKAAQLAGKDTRRISGLQDKVMQVIKQSECAEDGSEAEEECDGESATGESERVRRSLADVEYSKLPDPSMVSTPRYLKEGAKPKQPGMKKRVSVAAAFAPGSEVEEEHGKMNGIITLSFQGQPVLSEVVEEASEYPLLAKGANLQYVPWPTMDLEGLVQRLPCLHDGAGKWIAAFEEETIATILAMGDLKAPLGKNPA</sequence>
<feature type="compositionally biased region" description="Basic and acidic residues" evidence="1">
    <location>
        <begin position="419"/>
        <end position="434"/>
    </location>
</feature>